<keyword evidence="3" id="KW-1185">Reference proteome</keyword>
<sequence length="456" mass="51538">MSRRRERRGKELSNKADNFKRDPSRLVPKHKVPQRDSKVKEGLFRKGFRTKHLLRAEGLADAKKFARLNGDLEEIISLVNGEAPSNRYEETRSRNRSLSKSPFFKHGKSPPAPSSNDISSTLKNQDFELLENHTRHPHKFPRGNCKTNSGKENIPVHELNFNSVPNTQAVKKARTAEFINSLPSIFEEDINPSHENAEQKSSNSADDKLREAHMTTCFGELASSIGHSLVILRKKRYGKINYNQDLKQAIMNDYAETCRSSPSTSTYYSEGSIAVKNPSPSANVNFEPRKCVRNYEPTPVSPSIAEPSPLRLSSQTEDPFLQTEGPHLNLSSSSFPNTFILTESSQLNSHSSSLQQDSRPSSSQLFFPQSYTSLLSNSQLRCSETLTNEWAAPAPPFQNPSVWPPQNSCSFHDYPSETILKQPERPTHKEVNNLSRSSPDQDSLVPKFKFYPRNMY</sequence>
<organism evidence="2 3">
    <name type="scientific">Bemisia tabaci</name>
    <name type="common">Sweetpotato whitefly</name>
    <name type="synonym">Aleurodes tabaci</name>
    <dbReference type="NCBI Taxonomy" id="7038"/>
    <lineage>
        <taxon>Eukaryota</taxon>
        <taxon>Metazoa</taxon>
        <taxon>Ecdysozoa</taxon>
        <taxon>Arthropoda</taxon>
        <taxon>Hexapoda</taxon>
        <taxon>Insecta</taxon>
        <taxon>Pterygota</taxon>
        <taxon>Neoptera</taxon>
        <taxon>Paraneoptera</taxon>
        <taxon>Hemiptera</taxon>
        <taxon>Sternorrhyncha</taxon>
        <taxon>Aleyrodoidea</taxon>
        <taxon>Aleyrodidae</taxon>
        <taxon>Aleyrodinae</taxon>
        <taxon>Bemisia</taxon>
    </lineage>
</organism>
<gene>
    <name evidence="2" type="ORF">BEMITA_LOCUS6663</name>
</gene>
<feature type="compositionally biased region" description="Basic and acidic residues" evidence="1">
    <location>
        <begin position="8"/>
        <end position="24"/>
    </location>
</feature>
<feature type="region of interest" description="Disordered" evidence="1">
    <location>
        <begin position="1"/>
        <end position="39"/>
    </location>
</feature>
<reference evidence="2" key="1">
    <citation type="submission" date="2021-12" db="EMBL/GenBank/DDBJ databases">
        <authorList>
            <person name="King R."/>
        </authorList>
    </citation>
    <scope>NUCLEOTIDE SEQUENCE</scope>
</reference>
<feature type="region of interest" description="Disordered" evidence="1">
    <location>
        <begin position="84"/>
        <end position="120"/>
    </location>
</feature>
<feature type="region of interest" description="Disordered" evidence="1">
    <location>
        <begin position="423"/>
        <end position="443"/>
    </location>
</feature>
<protein>
    <submittedName>
        <fullName evidence="2">Uncharacterized protein</fullName>
    </submittedName>
</protein>
<feature type="compositionally biased region" description="Polar residues" evidence="1">
    <location>
        <begin position="432"/>
        <end position="441"/>
    </location>
</feature>
<evidence type="ECO:0000313" key="2">
    <source>
        <dbReference type="EMBL" id="CAH0387678.1"/>
    </source>
</evidence>
<dbReference type="EMBL" id="OU963864">
    <property type="protein sequence ID" value="CAH0387678.1"/>
    <property type="molecule type" value="Genomic_DNA"/>
</dbReference>
<dbReference type="AlphaFoldDB" id="A0A9P0F4F8"/>
<evidence type="ECO:0000256" key="1">
    <source>
        <dbReference type="SAM" id="MobiDB-lite"/>
    </source>
</evidence>
<name>A0A9P0F4F8_BEMTA</name>
<accession>A0A9P0F4F8</accession>
<dbReference type="Proteomes" id="UP001152759">
    <property type="component" value="Chromosome 3"/>
</dbReference>
<evidence type="ECO:0000313" key="3">
    <source>
        <dbReference type="Proteomes" id="UP001152759"/>
    </source>
</evidence>
<proteinExistence type="predicted"/>